<dbReference type="InterPro" id="IPR019775">
    <property type="entry name" value="WD40_repeat_CS"/>
</dbReference>
<keyword evidence="5" id="KW-0808">Transferase</keyword>
<feature type="repeat" description="WD" evidence="3">
    <location>
        <begin position="384"/>
        <end position="427"/>
    </location>
</feature>
<feature type="domain" description="Protein kinase" evidence="4">
    <location>
        <begin position="16"/>
        <end position="269"/>
    </location>
</feature>
<evidence type="ECO:0000256" key="1">
    <source>
        <dbReference type="ARBA" id="ARBA00022574"/>
    </source>
</evidence>
<evidence type="ECO:0000313" key="6">
    <source>
        <dbReference type="Proteomes" id="UP001603978"/>
    </source>
</evidence>
<sequence>MSRPQPGEDLGQIAGYRVTGFLGEGGQGAVYLGLSPSGGEVAIKVLHARLSEDPESKRRFFRQVELARRVAPFCTARVLDMGMHDDRPYIVSEYVWGDPLERVVRRDGPRTGGGLERLAIATATALAAIHRAGVVHRDLKPGNVILGPEGPVVIDFGISRALDHAATMSGALGTPGYMAPEQVTGGEIGPAADVFSWAATMVFAATGRRAFTGDSVAAVLHSLLYDAPDLSGVPEPLLPLVAACLDKNPERRLPADELVRALTGGDRALTGGVPAAEVTTPLPPRRRVPRRALVAGAVAVCAVVAVLAVSMWPQSRGTTPVLTSISATPLGTEIGEPLTGHTNDVRAVAGVGTLDGVPTVLTGSDDETARIWNLRTSKQIGDPLTGHTEWVRSVALDQLDGVPVAITASDDDTARVWDLTTGRSRTLSGHTGDVKSVATGRIGGRHVAVTASADGTARVWDLRSGKQFGAPLIGHDGPVWAVAVAQIGGAPVAVTAGDDKTVRVWSLDDRKQLGEPMTGHTGWVRSVAIGNVGGRPVAVTGSEDMTIRVWDLTTRKELGPPLTGHTGFIWSVAVGNLGGTPVAVSGSEDKTVRVWDLAGKKELGSPFTGHSDAVWSVATGLLDGKPVAISGSRDQTARVWSLGG</sequence>
<dbReference type="Pfam" id="PF00400">
    <property type="entry name" value="WD40"/>
    <property type="match status" value="7"/>
</dbReference>
<evidence type="ECO:0000256" key="2">
    <source>
        <dbReference type="ARBA" id="ARBA00022737"/>
    </source>
</evidence>
<keyword evidence="1 3" id="KW-0853">WD repeat</keyword>
<dbReference type="InterPro" id="IPR036322">
    <property type="entry name" value="WD40_repeat_dom_sf"/>
</dbReference>
<dbReference type="CDD" id="cd14014">
    <property type="entry name" value="STKc_PknB_like"/>
    <property type="match status" value="1"/>
</dbReference>
<dbReference type="EC" id="2.7.11.1" evidence="5"/>
<dbReference type="SUPFAM" id="SSF56112">
    <property type="entry name" value="Protein kinase-like (PK-like)"/>
    <property type="match status" value="1"/>
</dbReference>
<evidence type="ECO:0000259" key="4">
    <source>
        <dbReference type="PROSITE" id="PS50011"/>
    </source>
</evidence>
<proteinExistence type="predicted"/>
<dbReference type="InterPro" id="IPR008271">
    <property type="entry name" value="Ser/Thr_kinase_AS"/>
</dbReference>
<dbReference type="EMBL" id="JBICRM010000046">
    <property type="protein sequence ID" value="MFG1710323.1"/>
    <property type="molecule type" value="Genomic_DNA"/>
</dbReference>
<dbReference type="SMART" id="SM00220">
    <property type="entry name" value="S_TKc"/>
    <property type="match status" value="1"/>
</dbReference>
<dbReference type="SMART" id="SM00320">
    <property type="entry name" value="WD40"/>
    <property type="match status" value="7"/>
</dbReference>
<feature type="repeat" description="WD" evidence="3">
    <location>
        <begin position="607"/>
        <end position="644"/>
    </location>
</feature>
<dbReference type="PROSITE" id="PS50294">
    <property type="entry name" value="WD_REPEATS_REGION"/>
    <property type="match status" value="5"/>
</dbReference>
<dbReference type="SUPFAM" id="SSF50978">
    <property type="entry name" value="WD40 repeat-like"/>
    <property type="match status" value="1"/>
</dbReference>
<dbReference type="Gene3D" id="3.30.200.20">
    <property type="entry name" value="Phosphorylase Kinase, domain 1"/>
    <property type="match status" value="1"/>
</dbReference>
<feature type="repeat" description="WD" evidence="3">
    <location>
        <begin position="427"/>
        <end position="470"/>
    </location>
</feature>
<keyword evidence="6" id="KW-1185">Reference proteome</keyword>
<dbReference type="InterPro" id="IPR011009">
    <property type="entry name" value="Kinase-like_dom_sf"/>
</dbReference>
<dbReference type="PANTHER" id="PTHR22847:SF637">
    <property type="entry name" value="WD REPEAT DOMAIN 5B"/>
    <property type="match status" value="1"/>
</dbReference>
<dbReference type="PANTHER" id="PTHR22847">
    <property type="entry name" value="WD40 REPEAT PROTEIN"/>
    <property type="match status" value="1"/>
</dbReference>
<keyword evidence="5" id="KW-0418">Kinase</keyword>
<dbReference type="Gene3D" id="1.10.510.10">
    <property type="entry name" value="Transferase(Phosphotransferase) domain 1"/>
    <property type="match status" value="1"/>
</dbReference>
<dbReference type="Gene3D" id="2.130.10.10">
    <property type="entry name" value="YVTN repeat-like/Quinoprotein amine dehydrogenase"/>
    <property type="match status" value="2"/>
</dbReference>
<feature type="repeat" description="WD" evidence="3">
    <location>
        <begin position="338"/>
        <end position="382"/>
    </location>
</feature>
<evidence type="ECO:0000256" key="3">
    <source>
        <dbReference type="PROSITE-ProRule" id="PRU00221"/>
    </source>
</evidence>
<reference evidence="5 6" key="1">
    <citation type="submission" date="2024-10" db="EMBL/GenBank/DDBJ databases">
        <authorList>
            <person name="Topkara A.R."/>
            <person name="Saygin H."/>
        </authorList>
    </citation>
    <scope>NUCLEOTIDE SEQUENCE [LARGE SCALE GENOMIC DNA]</scope>
    <source>
        <strain evidence="5 6">M3C6</strain>
    </source>
</reference>
<accession>A0ABW7ATG2</accession>
<dbReference type="InterPro" id="IPR000719">
    <property type="entry name" value="Prot_kinase_dom"/>
</dbReference>
<dbReference type="PRINTS" id="PR00320">
    <property type="entry name" value="GPROTEINBRPT"/>
</dbReference>
<gene>
    <name evidence="5" type="ORF">ACFLIM_44860</name>
</gene>
<organism evidence="5 6">
    <name type="scientific">Nonomuraea marmarensis</name>
    <dbReference type="NCBI Taxonomy" id="3351344"/>
    <lineage>
        <taxon>Bacteria</taxon>
        <taxon>Bacillati</taxon>
        <taxon>Actinomycetota</taxon>
        <taxon>Actinomycetes</taxon>
        <taxon>Streptosporangiales</taxon>
        <taxon>Streptosporangiaceae</taxon>
        <taxon>Nonomuraea</taxon>
    </lineage>
</organism>
<feature type="repeat" description="WD" evidence="3">
    <location>
        <begin position="472"/>
        <end position="515"/>
    </location>
</feature>
<dbReference type="GO" id="GO:0004674">
    <property type="term" value="F:protein serine/threonine kinase activity"/>
    <property type="evidence" value="ECO:0007669"/>
    <property type="project" value="UniProtKB-EC"/>
</dbReference>
<dbReference type="PROSITE" id="PS00108">
    <property type="entry name" value="PROTEIN_KINASE_ST"/>
    <property type="match status" value="1"/>
</dbReference>
<evidence type="ECO:0000313" key="5">
    <source>
        <dbReference type="EMBL" id="MFG1710323.1"/>
    </source>
</evidence>
<dbReference type="Pfam" id="PF00069">
    <property type="entry name" value="Pkinase"/>
    <property type="match status" value="1"/>
</dbReference>
<dbReference type="PROSITE" id="PS00678">
    <property type="entry name" value="WD_REPEATS_1"/>
    <property type="match status" value="5"/>
</dbReference>
<dbReference type="InterPro" id="IPR015943">
    <property type="entry name" value="WD40/YVTN_repeat-like_dom_sf"/>
</dbReference>
<feature type="repeat" description="WD" evidence="3">
    <location>
        <begin position="517"/>
        <end position="560"/>
    </location>
</feature>
<dbReference type="RefSeq" id="WP_393175989.1">
    <property type="nucleotide sequence ID" value="NZ_JBICRM010000046.1"/>
</dbReference>
<feature type="repeat" description="WD" evidence="3">
    <location>
        <begin position="562"/>
        <end position="605"/>
    </location>
</feature>
<name>A0ABW7ATG2_9ACTN</name>
<dbReference type="CDD" id="cd00200">
    <property type="entry name" value="WD40"/>
    <property type="match status" value="1"/>
</dbReference>
<comment type="caution">
    <text evidence="5">The sequence shown here is derived from an EMBL/GenBank/DDBJ whole genome shotgun (WGS) entry which is preliminary data.</text>
</comment>
<dbReference type="PROSITE" id="PS50011">
    <property type="entry name" value="PROTEIN_KINASE_DOM"/>
    <property type="match status" value="1"/>
</dbReference>
<dbReference type="InterPro" id="IPR001680">
    <property type="entry name" value="WD40_rpt"/>
</dbReference>
<protein>
    <submittedName>
        <fullName evidence="5">Serine/threonine-protein kinase</fullName>
        <ecNumber evidence="5">2.7.11.1</ecNumber>
    </submittedName>
</protein>
<keyword evidence="2" id="KW-0677">Repeat</keyword>
<dbReference type="InterPro" id="IPR020472">
    <property type="entry name" value="WD40_PAC1"/>
</dbReference>
<dbReference type="Proteomes" id="UP001603978">
    <property type="component" value="Unassembled WGS sequence"/>
</dbReference>
<dbReference type="PROSITE" id="PS50082">
    <property type="entry name" value="WD_REPEATS_2"/>
    <property type="match status" value="7"/>
</dbReference>